<gene>
    <name evidence="1" type="ORF">HPB50_000900</name>
</gene>
<reference evidence="1" key="1">
    <citation type="submission" date="2020-05" db="EMBL/GenBank/DDBJ databases">
        <title>Large-scale comparative analyses of tick genomes elucidate their genetic diversity and vector capacities.</title>
        <authorList>
            <person name="Jia N."/>
            <person name="Wang J."/>
            <person name="Shi W."/>
            <person name="Du L."/>
            <person name="Sun Y."/>
            <person name="Zhan W."/>
            <person name="Jiang J."/>
            <person name="Wang Q."/>
            <person name="Zhang B."/>
            <person name="Ji P."/>
            <person name="Sakyi L.B."/>
            <person name="Cui X."/>
            <person name="Yuan T."/>
            <person name="Jiang B."/>
            <person name="Yang W."/>
            <person name="Lam T.T.-Y."/>
            <person name="Chang Q."/>
            <person name="Ding S."/>
            <person name="Wang X."/>
            <person name="Zhu J."/>
            <person name="Ruan X."/>
            <person name="Zhao L."/>
            <person name="Wei J."/>
            <person name="Que T."/>
            <person name="Du C."/>
            <person name="Cheng J."/>
            <person name="Dai P."/>
            <person name="Han X."/>
            <person name="Huang E."/>
            <person name="Gao Y."/>
            <person name="Liu J."/>
            <person name="Shao H."/>
            <person name="Ye R."/>
            <person name="Li L."/>
            <person name="Wei W."/>
            <person name="Wang X."/>
            <person name="Wang C."/>
            <person name="Yang T."/>
            <person name="Huo Q."/>
            <person name="Li W."/>
            <person name="Guo W."/>
            <person name="Chen H."/>
            <person name="Zhou L."/>
            <person name="Ni X."/>
            <person name="Tian J."/>
            <person name="Zhou Y."/>
            <person name="Sheng Y."/>
            <person name="Liu T."/>
            <person name="Pan Y."/>
            <person name="Xia L."/>
            <person name="Li J."/>
            <person name="Zhao F."/>
            <person name="Cao W."/>
        </authorList>
    </citation>
    <scope>NUCLEOTIDE SEQUENCE</scope>
    <source>
        <strain evidence="1">Hyas-2018</strain>
    </source>
</reference>
<proteinExistence type="predicted"/>
<keyword evidence="2" id="KW-1185">Reference proteome</keyword>
<protein>
    <submittedName>
        <fullName evidence="1">Uncharacterized protein</fullName>
    </submittedName>
</protein>
<evidence type="ECO:0000313" key="2">
    <source>
        <dbReference type="Proteomes" id="UP000821845"/>
    </source>
</evidence>
<sequence length="228" mass="25674">MSWSRAKLISPVVWLISQQLTRISPLPLTVVPSVLMVVSLPFCPESPKYLLLVRGRPKQAEEALVRLRGTRDVDKEMAVMKNEAEAAEFVPKANSRNDRTHRVSAPEFLGNFASTNAYRPIISARGLSGARVQLRMRSPVRRQAGYRSGGWAPLTSRFSGALSVTTRPRSYPTWLPPRVACLAPRPDRRHRPAHIAGPEKRFRIDEDLRLTRDVASADRYNGPQAWDK</sequence>
<name>A0ACB7SBA0_HYAAI</name>
<organism evidence="1 2">
    <name type="scientific">Hyalomma asiaticum</name>
    <name type="common">Tick</name>
    <dbReference type="NCBI Taxonomy" id="266040"/>
    <lineage>
        <taxon>Eukaryota</taxon>
        <taxon>Metazoa</taxon>
        <taxon>Ecdysozoa</taxon>
        <taxon>Arthropoda</taxon>
        <taxon>Chelicerata</taxon>
        <taxon>Arachnida</taxon>
        <taxon>Acari</taxon>
        <taxon>Parasitiformes</taxon>
        <taxon>Ixodida</taxon>
        <taxon>Ixodoidea</taxon>
        <taxon>Ixodidae</taxon>
        <taxon>Hyalomminae</taxon>
        <taxon>Hyalomma</taxon>
    </lineage>
</organism>
<accession>A0ACB7SBA0</accession>
<comment type="caution">
    <text evidence="1">The sequence shown here is derived from an EMBL/GenBank/DDBJ whole genome shotgun (WGS) entry which is preliminary data.</text>
</comment>
<dbReference type="EMBL" id="CM023484">
    <property type="protein sequence ID" value="KAH6931835.1"/>
    <property type="molecule type" value="Genomic_DNA"/>
</dbReference>
<dbReference type="Proteomes" id="UP000821845">
    <property type="component" value="Chromosome 4"/>
</dbReference>
<evidence type="ECO:0000313" key="1">
    <source>
        <dbReference type="EMBL" id="KAH6931835.1"/>
    </source>
</evidence>